<dbReference type="AlphaFoldDB" id="A0A1Q9E0A4"/>
<organism evidence="2 3">
    <name type="scientific">Symbiodinium microadriaticum</name>
    <name type="common">Dinoflagellate</name>
    <name type="synonym">Zooxanthella microadriatica</name>
    <dbReference type="NCBI Taxonomy" id="2951"/>
    <lineage>
        <taxon>Eukaryota</taxon>
        <taxon>Sar</taxon>
        <taxon>Alveolata</taxon>
        <taxon>Dinophyceae</taxon>
        <taxon>Suessiales</taxon>
        <taxon>Symbiodiniaceae</taxon>
        <taxon>Symbiodinium</taxon>
    </lineage>
</organism>
<gene>
    <name evidence="2" type="ORF">AK812_SmicGene16472</name>
</gene>
<name>A0A1Q9E0A4_SYMMI</name>
<evidence type="ECO:0000256" key="1">
    <source>
        <dbReference type="SAM" id="MobiDB-lite"/>
    </source>
</evidence>
<keyword evidence="3" id="KW-1185">Reference proteome</keyword>
<reference evidence="2 3" key="1">
    <citation type="submission" date="2016-02" db="EMBL/GenBank/DDBJ databases">
        <title>Genome analysis of coral dinoflagellate symbionts highlights evolutionary adaptations to a symbiotic lifestyle.</title>
        <authorList>
            <person name="Aranda M."/>
            <person name="Li Y."/>
            <person name="Liew Y.J."/>
            <person name="Baumgarten S."/>
            <person name="Simakov O."/>
            <person name="Wilson M."/>
            <person name="Piel J."/>
            <person name="Ashoor H."/>
            <person name="Bougouffa S."/>
            <person name="Bajic V.B."/>
            <person name="Ryu T."/>
            <person name="Ravasi T."/>
            <person name="Bayer T."/>
            <person name="Micklem G."/>
            <person name="Kim H."/>
            <person name="Bhak J."/>
            <person name="Lajeunesse T.C."/>
            <person name="Voolstra C.R."/>
        </authorList>
    </citation>
    <scope>NUCLEOTIDE SEQUENCE [LARGE SCALE GENOMIC DNA]</scope>
    <source>
        <strain evidence="2 3">CCMP2467</strain>
    </source>
</reference>
<feature type="region of interest" description="Disordered" evidence="1">
    <location>
        <begin position="23"/>
        <end position="52"/>
    </location>
</feature>
<proteinExistence type="predicted"/>
<dbReference type="Proteomes" id="UP000186817">
    <property type="component" value="Unassembled WGS sequence"/>
</dbReference>
<feature type="compositionally biased region" description="Low complexity" evidence="1">
    <location>
        <begin position="39"/>
        <end position="52"/>
    </location>
</feature>
<sequence>MSIWDLICCRRADAPKVSPEVESTDTFLLAEEKPKDESSSTSAASTEASSSELRPLLRFQKCVRKLKFIRLAALMSNCNSRSGSFTSANAVGALETNLAIDDEFEEVFIQFIRGLMGLILMGDEAHGTKEARLGHPPRVGCLP</sequence>
<dbReference type="OrthoDB" id="439177at2759"/>
<protein>
    <submittedName>
        <fullName evidence="2">Uncharacterized protein</fullName>
    </submittedName>
</protein>
<evidence type="ECO:0000313" key="3">
    <source>
        <dbReference type="Proteomes" id="UP000186817"/>
    </source>
</evidence>
<dbReference type="EMBL" id="LSRX01000314">
    <property type="protein sequence ID" value="OLQ00827.1"/>
    <property type="molecule type" value="Genomic_DNA"/>
</dbReference>
<accession>A0A1Q9E0A4</accession>
<evidence type="ECO:0000313" key="2">
    <source>
        <dbReference type="EMBL" id="OLQ00827.1"/>
    </source>
</evidence>
<comment type="caution">
    <text evidence="2">The sequence shown here is derived from an EMBL/GenBank/DDBJ whole genome shotgun (WGS) entry which is preliminary data.</text>
</comment>